<keyword evidence="2" id="KW-0813">Transport</keyword>
<gene>
    <name evidence="10" type="ORF">EQM13_13875</name>
</gene>
<dbReference type="PANTHER" id="PTHR32502">
    <property type="entry name" value="N-ACETYLGALACTOSAMINE PERMEASE II COMPONENT-RELATED"/>
    <property type="match status" value="1"/>
</dbReference>
<reference evidence="11" key="1">
    <citation type="submission" date="2019-01" db="EMBL/GenBank/DDBJ databases">
        <title>Draft genomes of a novel of Sporanaerobacter strains.</title>
        <authorList>
            <person name="Ma S."/>
        </authorList>
    </citation>
    <scope>NUCLEOTIDE SEQUENCE [LARGE SCALE GENOMIC DNA]</scope>
    <source>
        <strain evidence="11">NJN-17</strain>
    </source>
</reference>
<dbReference type="KEGG" id="spoa:EQM13_13875"/>
<dbReference type="InterPro" id="IPR050303">
    <property type="entry name" value="GatZ_KbaZ_carbometab"/>
</dbReference>
<feature type="transmembrane region" description="Helical" evidence="9">
    <location>
        <begin position="183"/>
        <end position="202"/>
    </location>
</feature>
<dbReference type="Proteomes" id="UP000287969">
    <property type="component" value="Chromosome"/>
</dbReference>
<dbReference type="NCBIfam" id="TIGR00828">
    <property type="entry name" value="EIID-AGA"/>
    <property type="match status" value="1"/>
</dbReference>
<evidence type="ECO:0000256" key="2">
    <source>
        <dbReference type="ARBA" id="ARBA00022448"/>
    </source>
</evidence>
<evidence type="ECO:0000256" key="1">
    <source>
        <dbReference type="ARBA" id="ARBA00004651"/>
    </source>
</evidence>
<comment type="subcellular location">
    <subcellularLocation>
        <location evidence="1">Cell membrane</location>
        <topology evidence="1">Multi-pass membrane protein</topology>
    </subcellularLocation>
</comment>
<dbReference type="AlphaFoldDB" id="A0A410QF96"/>
<name>A0A410QF96_9FIRM</name>
<protein>
    <submittedName>
        <fullName evidence="10">PTS system mannose/fructose/sorbose family transporter subunit IID</fullName>
    </submittedName>
</protein>
<feature type="transmembrane region" description="Helical" evidence="9">
    <location>
        <begin position="99"/>
        <end position="121"/>
    </location>
</feature>
<dbReference type="Pfam" id="PF03613">
    <property type="entry name" value="EIID-AGA"/>
    <property type="match status" value="1"/>
</dbReference>
<keyword evidence="8 9" id="KW-0472">Membrane</keyword>
<feature type="transmembrane region" description="Helical" evidence="9">
    <location>
        <begin position="141"/>
        <end position="163"/>
    </location>
</feature>
<dbReference type="EMBL" id="CP035282">
    <property type="protein sequence ID" value="QAT62574.1"/>
    <property type="molecule type" value="Genomic_DNA"/>
</dbReference>
<keyword evidence="4" id="KW-0762">Sugar transport</keyword>
<dbReference type="InterPro" id="IPR004704">
    <property type="entry name" value="PTS_IID_man"/>
</dbReference>
<organism evidence="10 11">
    <name type="scientific">Acidilutibacter cellobiosedens</name>
    <dbReference type="NCBI Taxonomy" id="2507161"/>
    <lineage>
        <taxon>Bacteria</taxon>
        <taxon>Bacillati</taxon>
        <taxon>Bacillota</taxon>
        <taxon>Tissierellia</taxon>
        <taxon>Tissierellales</taxon>
        <taxon>Acidilutibacteraceae</taxon>
        <taxon>Acidilutibacter</taxon>
    </lineage>
</organism>
<evidence type="ECO:0000256" key="5">
    <source>
        <dbReference type="ARBA" id="ARBA00022683"/>
    </source>
</evidence>
<dbReference type="PROSITE" id="PS51108">
    <property type="entry name" value="PTS_EIID"/>
    <property type="match status" value="1"/>
</dbReference>
<dbReference type="RefSeq" id="WP_128753012.1">
    <property type="nucleotide sequence ID" value="NZ_CP035282.1"/>
</dbReference>
<dbReference type="GO" id="GO:0005886">
    <property type="term" value="C:plasma membrane"/>
    <property type="evidence" value="ECO:0007669"/>
    <property type="project" value="UniProtKB-SubCell"/>
</dbReference>
<evidence type="ECO:0000256" key="7">
    <source>
        <dbReference type="ARBA" id="ARBA00022989"/>
    </source>
</evidence>
<dbReference type="GO" id="GO:0009401">
    <property type="term" value="P:phosphoenolpyruvate-dependent sugar phosphotransferase system"/>
    <property type="evidence" value="ECO:0007669"/>
    <property type="project" value="UniProtKB-KW"/>
</dbReference>
<sequence length="268" mass="29540">MTESNNEKGLLTKKDLNNMAWRSFFLQSSFSFERMQAGGWEYILMPALRKIYKNNPEKLKSALKDHLEFFNINPFVVTPVAGVIAAMEEKGEDREAIRGVKYALMGPFAGIGDALIWLTIFPICQGLGASLAIQGNIAGPILSLVLFNVLHFVLQFGGIGYGYRKGLSALSKLRTGTKQLSKLASIVGLTVLGALIASYVSMSTPLVINAGKVSIKLQEDVLDKIMPNMIPLAFTFLVYWLLKKGLKPSYIFGIIIVFGIVTKYFGIF</sequence>
<keyword evidence="5" id="KW-0598">Phosphotransferase system</keyword>
<evidence type="ECO:0000256" key="3">
    <source>
        <dbReference type="ARBA" id="ARBA00022475"/>
    </source>
</evidence>
<proteinExistence type="predicted"/>
<evidence type="ECO:0000313" key="11">
    <source>
        <dbReference type="Proteomes" id="UP000287969"/>
    </source>
</evidence>
<accession>A0A410QF96</accession>
<dbReference type="PANTHER" id="PTHR32502:SF5">
    <property type="entry name" value="N-ACETYLGALACTOSAMINE PERMEASE IID COMPONENT-RELATED"/>
    <property type="match status" value="1"/>
</dbReference>
<keyword evidence="6 9" id="KW-0812">Transmembrane</keyword>
<keyword evidence="3" id="KW-1003">Cell membrane</keyword>
<evidence type="ECO:0000256" key="4">
    <source>
        <dbReference type="ARBA" id="ARBA00022597"/>
    </source>
</evidence>
<evidence type="ECO:0000256" key="6">
    <source>
        <dbReference type="ARBA" id="ARBA00022692"/>
    </source>
</evidence>
<keyword evidence="7 9" id="KW-1133">Transmembrane helix</keyword>
<evidence type="ECO:0000313" key="10">
    <source>
        <dbReference type="EMBL" id="QAT62574.1"/>
    </source>
</evidence>
<evidence type="ECO:0000256" key="9">
    <source>
        <dbReference type="SAM" id="Phobius"/>
    </source>
</evidence>
<feature type="transmembrane region" description="Helical" evidence="9">
    <location>
        <begin position="249"/>
        <end position="267"/>
    </location>
</feature>
<evidence type="ECO:0000256" key="8">
    <source>
        <dbReference type="ARBA" id="ARBA00023136"/>
    </source>
</evidence>
<keyword evidence="11" id="KW-1185">Reference proteome</keyword>
<feature type="transmembrane region" description="Helical" evidence="9">
    <location>
        <begin position="225"/>
        <end position="242"/>
    </location>
</feature>
<dbReference type="OrthoDB" id="9795582at2"/>